<feature type="compositionally biased region" description="Basic and acidic residues" evidence="5">
    <location>
        <begin position="174"/>
        <end position="187"/>
    </location>
</feature>
<name>A0A7C8MUE8_9PEZI</name>
<organism evidence="7 8">
    <name type="scientific">Xylaria multiplex</name>
    <dbReference type="NCBI Taxonomy" id="323545"/>
    <lineage>
        <taxon>Eukaryota</taxon>
        <taxon>Fungi</taxon>
        <taxon>Dikarya</taxon>
        <taxon>Ascomycota</taxon>
        <taxon>Pezizomycotina</taxon>
        <taxon>Sordariomycetes</taxon>
        <taxon>Xylariomycetidae</taxon>
        <taxon>Xylariales</taxon>
        <taxon>Xylariaceae</taxon>
        <taxon>Xylaria</taxon>
    </lineage>
</organism>
<dbReference type="PROSITE" id="PS51501">
    <property type="entry name" value="ZF_DNL"/>
    <property type="match status" value="1"/>
</dbReference>
<comment type="caution">
    <text evidence="7">The sequence shown here is derived from an EMBL/GenBank/DDBJ whole genome shotgun (WGS) entry which is preliminary data.</text>
</comment>
<dbReference type="GO" id="GO:0030150">
    <property type="term" value="P:protein import into mitochondrial matrix"/>
    <property type="evidence" value="ECO:0007669"/>
    <property type="project" value="TreeGrafter"/>
</dbReference>
<evidence type="ECO:0000256" key="3">
    <source>
        <dbReference type="ARBA" id="ARBA00022833"/>
    </source>
</evidence>
<dbReference type="Pfam" id="PF05180">
    <property type="entry name" value="zf-DNL"/>
    <property type="match status" value="1"/>
</dbReference>
<feature type="compositionally biased region" description="Low complexity" evidence="5">
    <location>
        <begin position="160"/>
        <end position="172"/>
    </location>
</feature>
<evidence type="ECO:0000259" key="6">
    <source>
        <dbReference type="PROSITE" id="PS51501"/>
    </source>
</evidence>
<dbReference type="GO" id="GO:0008270">
    <property type="term" value="F:zinc ion binding"/>
    <property type="evidence" value="ECO:0007669"/>
    <property type="project" value="UniProtKB-KW"/>
</dbReference>
<feature type="compositionally biased region" description="Polar residues" evidence="5">
    <location>
        <begin position="188"/>
        <end position="226"/>
    </location>
</feature>
<proteinExistence type="predicted"/>
<accession>A0A7C8MUE8</accession>
<gene>
    <name evidence="7" type="ORF">GQX73_g4779</name>
</gene>
<protein>
    <recommendedName>
        <fullName evidence="6">DNL-type domain-containing protein</fullName>
    </recommendedName>
</protein>
<evidence type="ECO:0000256" key="1">
    <source>
        <dbReference type="ARBA" id="ARBA00022723"/>
    </source>
</evidence>
<keyword evidence="8" id="KW-1185">Reference proteome</keyword>
<feature type="compositionally biased region" description="Polar residues" evidence="5">
    <location>
        <begin position="445"/>
        <end position="456"/>
    </location>
</feature>
<feature type="compositionally biased region" description="Polar residues" evidence="5">
    <location>
        <begin position="254"/>
        <end position="271"/>
    </location>
</feature>
<dbReference type="InterPro" id="IPR007853">
    <property type="entry name" value="Znf_DNL-typ"/>
</dbReference>
<evidence type="ECO:0000256" key="4">
    <source>
        <dbReference type="PROSITE-ProRule" id="PRU00834"/>
    </source>
</evidence>
<keyword evidence="3" id="KW-0862">Zinc</keyword>
<keyword evidence="1" id="KW-0479">Metal-binding</keyword>
<dbReference type="PANTHER" id="PTHR20922:SF13">
    <property type="entry name" value="DNL-TYPE ZINC FINGER PROTEIN"/>
    <property type="match status" value="1"/>
</dbReference>
<dbReference type="GO" id="GO:0005739">
    <property type="term" value="C:mitochondrion"/>
    <property type="evidence" value="ECO:0007669"/>
    <property type="project" value="TreeGrafter"/>
</dbReference>
<dbReference type="OrthoDB" id="512667at2759"/>
<dbReference type="EMBL" id="WUBL01000045">
    <property type="protein sequence ID" value="KAF2968813.1"/>
    <property type="molecule type" value="Genomic_DNA"/>
</dbReference>
<evidence type="ECO:0000256" key="5">
    <source>
        <dbReference type="SAM" id="MobiDB-lite"/>
    </source>
</evidence>
<dbReference type="AlphaFoldDB" id="A0A7C8MUE8"/>
<feature type="domain" description="DNL-type" evidence="6">
    <location>
        <begin position="69"/>
        <end position="164"/>
    </location>
</feature>
<dbReference type="Proteomes" id="UP000481858">
    <property type="component" value="Unassembled WGS sequence"/>
</dbReference>
<feature type="region of interest" description="Disordered" evidence="5">
    <location>
        <begin position="439"/>
        <end position="468"/>
    </location>
</feature>
<feature type="region of interest" description="Disordered" evidence="5">
    <location>
        <begin position="149"/>
        <end position="274"/>
    </location>
</feature>
<dbReference type="GO" id="GO:0051087">
    <property type="term" value="F:protein-folding chaperone binding"/>
    <property type="evidence" value="ECO:0007669"/>
    <property type="project" value="TreeGrafter"/>
</dbReference>
<dbReference type="InParanoid" id="A0A7C8MUE8"/>
<dbReference type="InterPro" id="IPR024158">
    <property type="entry name" value="Mt_import_TIM15"/>
</dbReference>
<dbReference type="PANTHER" id="PTHR20922">
    <property type="entry name" value="DNL-TYPE ZINC FINGER PROTEIN"/>
    <property type="match status" value="1"/>
</dbReference>
<reference evidence="7 8" key="1">
    <citation type="submission" date="2019-12" db="EMBL/GenBank/DDBJ databases">
        <title>Draft genome sequence of the ascomycete Xylaria multiplex DSM 110363.</title>
        <authorList>
            <person name="Buettner E."/>
            <person name="Kellner H."/>
        </authorList>
    </citation>
    <scope>NUCLEOTIDE SEQUENCE [LARGE SCALE GENOMIC DNA]</scope>
    <source>
        <strain evidence="7 8">DSM 110363</strain>
    </source>
</reference>
<keyword evidence="2 4" id="KW-0863">Zinc-finger</keyword>
<sequence>MASRIVSRYLTTIRRAPRTISPSLLRPYPRLPRTLQPAAHCFAHTIPKPTLPAKDHGSSSPDPATPRKQLEPHYQLTFTCVPCTNRSTHIVSKQGYHKGSVLITCPFCRNRHVISDNLNIFGDRKITVEELLREKGQLVKRGTLGEEGDIEFWEDDPTDSSEVGEVSTTSVERGGGKDEAKRLRESRNPSSQVTEATPSASILPGNTNTRPSVQHVAHQNPTPSTRRQYHTKNFKPPVSLQNPNYRHSDPINPLSGSKVNTSHQGTPNTPNARKPLARQAITSLRAQLRRLDDRTGEESTPALAAGNIGYRSQQAHQATRKTNISNRGGIYIGNVAQLGNSGILNSWQPKTNERERRKQEEQIQHIEVPMSLESNPKCCINGHDRKTLRKPTIPHTLNELRSSGLRFVAGDHGRELSVQIKPGIVARRRPRYGEWVEKPSAPYRSLTQHPSDNPKGSTRRRGVLQPSF</sequence>
<dbReference type="GO" id="GO:0006457">
    <property type="term" value="P:protein folding"/>
    <property type="evidence" value="ECO:0007669"/>
    <property type="project" value="TreeGrafter"/>
</dbReference>
<evidence type="ECO:0000313" key="8">
    <source>
        <dbReference type="Proteomes" id="UP000481858"/>
    </source>
</evidence>
<evidence type="ECO:0000313" key="7">
    <source>
        <dbReference type="EMBL" id="KAF2968813.1"/>
    </source>
</evidence>
<dbReference type="GO" id="GO:0050821">
    <property type="term" value="P:protein stabilization"/>
    <property type="evidence" value="ECO:0007669"/>
    <property type="project" value="TreeGrafter"/>
</dbReference>
<evidence type="ECO:0000256" key="2">
    <source>
        <dbReference type="ARBA" id="ARBA00022771"/>
    </source>
</evidence>
<feature type="compositionally biased region" description="Acidic residues" evidence="5">
    <location>
        <begin position="149"/>
        <end position="159"/>
    </location>
</feature>